<evidence type="ECO:0008006" key="2">
    <source>
        <dbReference type="Google" id="ProtNLM"/>
    </source>
</evidence>
<reference evidence="1" key="1">
    <citation type="journal article" date="2015" name="Nature">
        <title>Complex archaea that bridge the gap between prokaryotes and eukaryotes.</title>
        <authorList>
            <person name="Spang A."/>
            <person name="Saw J.H."/>
            <person name="Jorgensen S.L."/>
            <person name="Zaremba-Niedzwiedzka K."/>
            <person name="Martijn J."/>
            <person name="Lind A.E."/>
            <person name="van Eijk R."/>
            <person name="Schleper C."/>
            <person name="Guy L."/>
            <person name="Ettema T.J."/>
        </authorList>
    </citation>
    <scope>NUCLEOTIDE SEQUENCE</scope>
</reference>
<comment type="caution">
    <text evidence="1">The sequence shown here is derived from an EMBL/GenBank/DDBJ whole genome shotgun (WGS) entry which is preliminary data.</text>
</comment>
<evidence type="ECO:0000313" key="1">
    <source>
        <dbReference type="EMBL" id="KKM61371.1"/>
    </source>
</evidence>
<organism evidence="1">
    <name type="scientific">marine sediment metagenome</name>
    <dbReference type="NCBI Taxonomy" id="412755"/>
    <lineage>
        <taxon>unclassified sequences</taxon>
        <taxon>metagenomes</taxon>
        <taxon>ecological metagenomes</taxon>
    </lineage>
</organism>
<protein>
    <recommendedName>
        <fullName evidence="2">Glycosyltransferase 2-like domain-containing protein</fullName>
    </recommendedName>
</protein>
<name>A0A0F9JGC9_9ZZZZ</name>
<proteinExistence type="predicted"/>
<dbReference type="AlphaFoldDB" id="A0A0F9JGC9"/>
<dbReference type="EMBL" id="LAZR01011497">
    <property type="protein sequence ID" value="KKM61371.1"/>
    <property type="molecule type" value="Genomic_DNA"/>
</dbReference>
<sequence>MIVTPEDFDWSLTDRELVIFLPNWGRANFIRRLMPTIQTNVPKEKWIILVGNDRQHEDLSDLADQNVVYFTFEPDTKREQYRGGGFIRNMAIKNSRSKWFFQKDPEVIIEGDFIANILACPTDFYRLGGPAFRVQQNVTERFMKHQATVGDCRQESDRKPIDSNNFVFFNFAYGVKTQILQDMRGYDEDYGGTYCYDRDMYYRLMAQGVQTTMDPQCHPVHLWHSTPSFPDTQQTRDEYEAMKRMFASKDPKDVVRNDPKTWGKGG</sequence>
<dbReference type="Gene3D" id="3.90.550.10">
    <property type="entry name" value="Spore Coat Polysaccharide Biosynthesis Protein SpsA, Chain A"/>
    <property type="match status" value="1"/>
</dbReference>
<accession>A0A0F9JGC9</accession>
<gene>
    <name evidence="1" type="ORF">LCGC14_1532410</name>
</gene>
<dbReference type="SUPFAM" id="SSF53448">
    <property type="entry name" value="Nucleotide-diphospho-sugar transferases"/>
    <property type="match status" value="1"/>
</dbReference>
<dbReference type="InterPro" id="IPR029044">
    <property type="entry name" value="Nucleotide-diphossugar_trans"/>
</dbReference>